<dbReference type="Proteomes" id="UP000050909">
    <property type="component" value="Unassembled WGS sequence"/>
</dbReference>
<keyword evidence="3" id="KW-0238">DNA-binding</keyword>
<keyword evidence="2" id="KW-0805">Transcription regulation</keyword>
<dbReference type="PANTHER" id="PTHR30419">
    <property type="entry name" value="HTH-TYPE TRANSCRIPTIONAL REGULATOR YBHD"/>
    <property type="match status" value="1"/>
</dbReference>
<dbReference type="InterPro" id="IPR036388">
    <property type="entry name" value="WH-like_DNA-bd_sf"/>
</dbReference>
<dbReference type="Pfam" id="PF03466">
    <property type="entry name" value="LysR_substrate"/>
    <property type="match status" value="1"/>
</dbReference>
<sequence>MKFKSDAVLSAKSLRYFLQLIDNMSYTQASQILGITQPALTQQIKKIERAVGAPLFGQIGKKLYLTDAGIKMQETAKELFNTVNNAVDQIQKDTNSETGNISIGVLSSIEYQVIEDFIIEFNDLFPEITISLNMLTRNEILERLENNHIDLAIMHLPDESIKNWKPYKVKQIYMDEVLYLTHDDVPKNKKSISLEDANKNPWVSYPVEFYVPQILTQVFKDNRVDLPESNALFTSPYQLIRFAEKTNSDTAITESFYRAHKDQIDLTALHFDPRVRFDMSFIYRREKENIPRINNFFEHWDKFLAKESYSSRLEHVETI</sequence>
<dbReference type="AlphaFoldDB" id="A0A0R1GWN8"/>
<dbReference type="InterPro" id="IPR050950">
    <property type="entry name" value="HTH-type_LysR_regulators"/>
</dbReference>
<dbReference type="PROSITE" id="PS50931">
    <property type="entry name" value="HTH_LYSR"/>
    <property type="match status" value="1"/>
</dbReference>
<dbReference type="SUPFAM" id="SSF46785">
    <property type="entry name" value="Winged helix' DNA-binding domain"/>
    <property type="match status" value="1"/>
</dbReference>
<keyword evidence="4" id="KW-0804">Transcription</keyword>
<dbReference type="PANTHER" id="PTHR30419:SF8">
    <property type="entry name" value="NITROGEN ASSIMILATION TRANSCRIPTIONAL ACTIVATOR-RELATED"/>
    <property type="match status" value="1"/>
</dbReference>
<dbReference type="RefSeq" id="WP_056946123.1">
    <property type="nucleotide sequence ID" value="NZ_AZCV01000001.1"/>
</dbReference>
<dbReference type="Pfam" id="PF00126">
    <property type="entry name" value="HTH_1"/>
    <property type="match status" value="1"/>
</dbReference>
<protein>
    <submittedName>
        <fullName evidence="6">Transcriptional regulator</fullName>
    </submittedName>
</protein>
<evidence type="ECO:0000256" key="2">
    <source>
        <dbReference type="ARBA" id="ARBA00023015"/>
    </source>
</evidence>
<dbReference type="GO" id="GO:0005829">
    <property type="term" value="C:cytosol"/>
    <property type="evidence" value="ECO:0007669"/>
    <property type="project" value="TreeGrafter"/>
</dbReference>
<evidence type="ECO:0000256" key="3">
    <source>
        <dbReference type="ARBA" id="ARBA00023125"/>
    </source>
</evidence>
<accession>A0A0R1GWN8</accession>
<dbReference type="GO" id="GO:0003700">
    <property type="term" value="F:DNA-binding transcription factor activity"/>
    <property type="evidence" value="ECO:0007669"/>
    <property type="project" value="InterPro"/>
</dbReference>
<dbReference type="SUPFAM" id="SSF53850">
    <property type="entry name" value="Periplasmic binding protein-like II"/>
    <property type="match status" value="1"/>
</dbReference>
<dbReference type="CDD" id="cd05466">
    <property type="entry name" value="PBP2_LTTR_substrate"/>
    <property type="match status" value="1"/>
</dbReference>
<evidence type="ECO:0000256" key="1">
    <source>
        <dbReference type="ARBA" id="ARBA00009437"/>
    </source>
</evidence>
<evidence type="ECO:0000313" key="6">
    <source>
        <dbReference type="EMBL" id="KRK38533.1"/>
    </source>
</evidence>
<dbReference type="PRINTS" id="PR00039">
    <property type="entry name" value="HTHLYSR"/>
</dbReference>
<feature type="domain" description="HTH lysR-type" evidence="5">
    <location>
        <begin position="9"/>
        <end position="66"/>
    </location>
</feature>
<comment type="similarity">
    <text evidence="1">Belongs to the LysR transcriptional regulatory family.</text>
</comment>
<gene>
    <name evidence="6" type="ORF">FC62_GL000220</name>
</gene>
<reference evidence="6 7" key="1">
    <citation type="journal article" date="2015" name="Genome Announc.">
        <title>Expanding the biotechnology potential of lactobacilli through comparative genomics of 213 strains and associated genera.</title>
        <authorList>
            <person name="Sun Z."/>
            <person name="Harris H.M."/>
            <person name="McCann A."/>
            <person name="Guo C."/>
            <person name="Argimon S."/>
            <person name="Zhang W."/>
            <person name="Yang X."/>
            <person name="Jeffery I.B."/>
            <person name="Cooney J.C."/>
            <person name="Kagawa T.F."/>
            <person name="Liu W."/>
            <person name="Song Y."/>
            <person name="Salvetti E."/>
            <person name="Wrobel A."/>
            <person name="Rasinkangas P."/>
            <person name="Parkhill J."/>
            <person name="Rea M.C."/>
            <person name="O'Sullivan O."/>
            <person name="Ritari J."/>
            <person name="Douillard F.P."/>
            <person name="Paul Ross R."/>
            <person name="Yang R."/>
            <person name="Briner A.E."/>
            <person name="Felis G.E."/>
            <person name="de Vos W.M."/>
            <person name="Barrangou R."/>
            <person name="Klaenhammer T.R."/>
            <person name="Caufield P.W."/>
            <person name="Cui Y."/>
            <person name="Zhang H."/>
            <person name="O'Toole P.W."/>
        </authorList>
    </citation>
    <scope>NUCLEOTIDE SEQUENCE [LARGE SCALE GENOMIC DNA]</scope>
    <source>
        <strain evidence="6 7">DSM 20534</strain>
    </source>
</reference>
<keyword evidence="7" id="KW-1185">Reference proteome</keyword>
<dbReference type="InterPro" id="IPR000847">
    <property type="entry name" value="LysR_HTH_N"/>
</dbReference>
<evidence type="ECO:0000256" key="4">
    <source>
        <dbReference type="ARBA" id="ARBA00023163"/>
    </source>
</evidence>
<evidence type="ECO:0000313" key="7">
    <source>
        <dbReference type="Proteomes" id="UP000050909"/>
    </source>
</evidence>
<organism evidence="6 7">
    <name type="scientific">Amylolactobacillus amylotrophicus DSM 20534</name>
    <dbReference type="NCBI Taxonomy" id="1423722"/>
    <lineage>
        <taxon>Bacteria</taxon>
        <taxon>Bacillati</taxon>
        <taxon>Bacillota</taxon>
        <taxon>Bacilli</taxon>
        <taxon>Lactobacillales</taxon>
        <taxon>Lactobacillaceae</taxon>
        <taxon>Amylolactobacillus</taxon>
    </lineage>
</organism>
<dbReference type="Gene3D" id="1.10.10.10">
    <property type="entry name" value="Winged helix-like DNA-binding domain superfamily/Winged helix DNA-binding domain"/>
    <property type="match status" value="1"/>
</dbReference>
<proteinExistence type="inferred from homology"/>
<dbReference type="InterPro" id="IPR036390">
    <property type="entry name" value="WH_DNA-bd_sf"/>
</dbReference>
<dbReference type="PATRIC" id="fig|1423722.3.peg.224"/>
<dbReference type="EMBL" id="AZCV01000001">
    <property type="protein sequence ID" value="KRK38533.1"/>
    <property type="molecule type" value="Genomic_DNA"/>
</dbReference>
<comment type="caution">
    <text evidence="6">The sequence shown here is derived from an EMBL/GenBank/DDBJ whole genome shotgun (WGS) entry which is preliminary data.</text>
</comment>
<dbReference type="GO" id="GO:0003677">
    <property type="term" value="F:DNA binding"/>
    <property type="evidence" value="ECO:0007669"/>
    <property type="project" value="UniProtKB-KW"/>
</dbReference>
<name>A0A0R1GWN8_9LACO</name>
<dbReference type="Gene3D" id="3.40.190.290">
    <property type="match status" value="1"/>
</dbReference>
<dbReference type="InterPro" id="IPR005119">
    <property type="entry name" value="LysR_subst-bd"/>
</dbReference>
<evidence type="ECO:0000259" key="5">
    <source>
        <dbReference type="PROSITE" id="PS50931"/>
    </source>
</evidence>